<dbReference type="EMBL" id="CP003940">
    <property type="protein sequence ID" value="AFZ46569.1"/>
    <property type="molecule type" value="Genomic_DNA"/>
</dbReference>
<proteinExistence type="predicted"/>
<dbReference type="AlphaFoldDB" id="K9YI83"/>
<reference evidence="2" key="1">
    <citation type="journal article" date="2013" name="Proc. Natl. Acad. Sci. U.S.A.">
        <title>Improving the coverage of the cyanobacterial phylum using diversity-driven genome sequencing.</title>
        <authorList>
            <person name="Shih P.M."/>
            <person name="Wu D."/>
            <person name="Latifi A."/>
            <person name="Axen S.D."/>
            <person name="Fewer D.P."/>
            <person name="Talla E."/>
            <person name="Calteau A."/>
            <person name="Cai F."/>
            <person name="Tandeau de Marsac N."/>
            <person name="Rippka R."/>
            <person name="Herdman M."/>
            <person name="Sivonen K."/>
            <person name="Coursin T."/>
            <person name="Laurent T."/>
            <person name="Goodwin L."/>
            <person name="Nolan M."/>
            <person name="Davenport K.W."/>
            <person name="Han C.S."/>
            <person name="Rubin E.M."/>
            <person name="Eisen J.A."/>
            <person name="Woyke T."/>
            <person name="Gugger M."/>
            <person name="Kerfeld C.A."/>
        </authorList>
    </citation>
    <scope>NUCLEOTIDE SEQUENCE [LARGE SCALE GENOMIC DNA]</scope>
    <source>
        <strain evidence="2">ATCC 29140 / PCC 7202</strain>
    </source>
</reference>
<dbReference type="BioCyc" id="CSTA292563:G1353-598-MONOMER"/>
<name>K9YI83_CYASC</name>
<evidence type="ECO:0000313" key="1">
    <source>
        <dbReference type="EMBL" id="AFZ46569.1"/>
    </source>
</evidence>
<dbReference type="KEGG" id="csn:Cyast_0592"/>
<accession>K9YI83</accession>
<gene>
    <name evidence="1" type="ordered locus">Cyast_0592</name>
</gene>
<evidence type="ECO:0000313" key="2">
    <source>
        <dbReference type="Proteomes" id="UP000010483"/>
    </source>
</evidence>
<dbReference type="STRING" id="292563.Cyast_0592"/>
<dbReference type="Proteomes" id="UP000010483">
    <property type="component" value="Chromosome"/>
</dbReference>
<dbReference type="HOGENOM" id="CLU_205891_0_0_3"/>
<keyword evidence="2" id="KW-1185">Reference proteome</keyword>
<protein>
    <submittedName>
        <fullName evidence="1">Glutamine synthetase inactivating factor IF7</fullName>
    </submittedName>
</protein>
<sequence>MNTKQQSRALMMRHQKMMRNRQQSMLGRVAAEIGMDVSNTEYYNSLKNAPLSSFAGNYDRSNSSLS</sequence>
<organism evidence="1 2">
    <name type="scientific">Cyanobacterium stanieri (strain ATCC 29140 / PCC 7202)</name>
    <dbReference type="NCBI Taxonomy" id="292563"/>
    <lineage>
        <taxon>Bacteria</taxon>
        <taxon>Bacillati</taxon>
        <taxon>Cyanobacteriota</taxon>
        <taxon>Cyanophyceae</taxon>
        <taxon>Oscillatoriophycideae</taxon>
        <taxon>Chroococcales</taxon>
        <taxon>Geminocystaceae</taxon>
        <taxon>Cyanobacterium</taxon>
    </lineage>
</organism>